<feature type="transmembrane region" description="Helical" evidence="1">
    <location>
        <begin position="45"/>
        <end position="66"/>
    </location>
</feature>
<organism evidence="2 3">
    <name type="scientific">Oculimacula yallundae</name>
    <dbReference type="NCBI Taxonomy" id="86028"/>
    <lineage>
        <taxon>Eukaryota</taxon>
        <taxon>Fungi</taxon>
        <taxon>Dikarya</taxon>
        <taxon>Ascomycota</taxon>
        <taxon>Pezizomycotina</taxon>
        <taxon>Leotiomycetes</taxon>
        <taxon>Helotiales</taxon>
        <taxon>Ploettnerulaceae</taxon>
        <taxon>Oculimacula</taxon>
    </lineage>
</organism>
<evidence type="ECO:0000313" key="2">
    <source>
        <dbReference type="EMBL" id="KAL2062712.1"/>
    </source>
</evidence>
<keyword evidence="1" id="KW-0472">Membrane</keyword>
<protein>
    <submittedName>
        <fullName evidence="2">Uncharacterized protein</fullName>
    </submittedName>
</protein>
<reference evidence="2 3" key="1">
    <citation type="journal article" date="2024" name="Commun. Biol.">
        <title>Comparative genomic analysis of thermophilic fungi reveals convergent evolutionary adaptations and gene losses.</title>
        <authorList>
            <person name="Steindorff A.S."/>
            <person name="Aguilar-Pontes M.V."/>
            <person name="Robinson A.J."/>
            <person name="Andreopoulos B."/>
            <person name="LaButti K."/>
            <person name="Kuo A."/>
            <person name="Mondo S."/>
            <person name="Riley R."/>
            <person name="Otillar R."/>
            <person name="Haridas S."/>
            <person name="Lipzen A."/>
            <person name="Grimwood J."/>
            <person name="Schmutz J."/>
            <person name="Clum A."/>
            <person name="Reid I.D."/>
            <person name="Moisan M.C."/>
            <person name="Butler G."/>
            <person name="Nguyen T.T.M."/>
            <person name="Dewar K."/>
            <person name="Conant G."/>
            <person name="Drula E."/>
            <person name="Henrissat B."/>
            <person name="Hansel C."/>
            <person name="Singer S."/>
            <person name="Hutchinson M.I."/>
            <person name="de Vries R.P."/>
            <person name="Natvig D.O."/>
            <person name="Powell A.J."/>
            <person name="Tsang A."/>
            <person name="Grigoriev I.V."/>
        </authorList>
    </citation>
    <scope>NUCLEOTIDE SEQUENCE [LARGE SCALE GENOMIC DNA]</scope>
    <source>
        <strain evidence="2 3">CBS 494.80</strain>
    </source>
</reference>
<comment type="caution">
    <text evidence="2">The sequence shown here is derived from an EMBL/GenBank/DDBJ whole genome shotgun (WGS) entry which is preliminary data.</text>
</comment>
<dbReference type="Proteomes" id="UP001595075">
    <property type="component" value="Unassembled WGS sequence"/>
</dbReference>
<proteinExistence type="predicted"/>
<name>A0ABR4BZ65_9HELO</name>
<dbReference type="EMBL" id="JAZHXI010000016">
    <property type="protein sequence ID" value="KAL2062712.1"/>
    <property type="molecule type" value="Genomic_DNA"/>
</dbReference>
<evidence type="ECO:0000256" key="1">
    <source>
        <dbReference type="SAM" id="Phobius"/>
    </source>
</evidence>
<keyword evidence="1" id="KW-1133">Transmembrane helix</keyword>
<keyword evidence="3" id="KW-1185">Reference proteome</keyword>
<evidence type="ECO:0000313" key="3">
    <source>
        <dbReference type="Proteomes" id="UP001595075"/>
    </source>
</evidence>
<accession>A0ABR4BZ65</accession>
<keyword evidence="1" id="KW-0812">Transmembrane</keyword>
<gene>
    <name evidence="2" type="ORF">VTL71DRAFT_5784</name>
</gene>
<sequence>MACLVICDTRDWALSLVKYYIHIHITNTNVNSGPDPDLSTGVKTAIGIIVPLFVLAVVGIAVFFIWKRRKGRQPAGSDAGVISECHKAELPTDGHAKELVRAELSGTEANSGYMRADIQELGG</sequence>